<dbReference type="Pfam" id="PF02195">
    <property type="entry name" value="ParB_N"/>
    <property type="match status" value="1"/>
</dbReference>
<dbReference type="PANTHER" id="PTHR33375:SF1">
    <property type="entry name" value="CHROMOSOME-PARTITIONING PROTEIN PARB-RELATED"/>
    <property type="match status" value="1"/>
</dbReference>
<dbReference type="InterPro" id="IPR050336">
    <property type="entry name" value="Chromosome_partition/occlusion"/>
</dbReference>
<protein>
    <submittedName>
        <fullName evidence="5">ParB/RepB/Spo0J family partition protein</fullName>
    </submittedName>
</protein>
<keyword evidence="2" id="KW-0159">Chromosome partition</keyword>
<evidence type="ECO:0000256" key="3">
    <source>
        <dbReference type="SAM" id="MobiDB-lite"/>
    </source>
</evidence>
<dbReference type="InterPro" id="IPR036086">
    <property type="entry name" value="ParB/Sulfiredoxin_sf"/>
</dbReference>
<dbReference type="InterPro" id="IPR004437">
    <property type="entry name" value="ParB/RepB/Spo0J"/>
</dbReference>
<comment type="similarity">
    <text evidence="1">Belongs to the ParB family.</text>
</comment>
<name>A0A426U3M1_9CHLR</name>
<evidence type="ECO:0000256" key="2">
    <source>
        <dbReference type="ARBA" id="ARBA00022829"/>
    </source>
</evidence>
<dbReference type="SMART" id="SM00470">
    <property type="entry name" value="ParB"/>
    <property type="match status" value="1"/>
</dbReference>
<dbReference type="EMBL" id="RSAS01000271">
    <property type="protein sequence ID" value="RRR74467.1"/>
    <property type="molecule type" value="Genomic_DNA"/>
</dbReference>
<feature type="compositionally biased region" description="Polar residues" evidence="3">
    <location>
        <begin position="303"/>
        <end position="322"/>
    </location>
</feature>
<dbReference type="GO" id="GO:0003677">
    <property type="term" value="F:DNA binding"/>
    <property type="evidence" value="ECO:0007669"/>
    <property type="project" value="InterPro"/>
</dbReference>
<dbReference type="FunFam" id="1.10.10.2830:FF:000001">
    <property type="entry name" value="Chromosome partitioning protein ParB"/>
    <property type="match status" value="1"/>
</dbReference>
<feature type="compositionally biased region" description="Polar residues" evidence="3">
    <location>
        <begin position="239"/>
        <end position="253"/>
    </location>
</feature>
<feature type="domain" description="ParB-like N-terminal" evidence="4">
    <location>
        <begin position="38"/>
        <end position="128"/>
    </location>
</feature>
<reference evidence="5 6" key="1">
    <citation type="submission" date="2018-12" db="EMBL/GenBank/DDBJ databases">
        <title>Genome Sequence of Candidatus Viridilinea halotolerans isolated from saline sulfide-rich spring.</title>
        <authorList>
            <person name="Grouzdev D.S."/>
            <person name="Burganskaya E.I."/>
            <person name="Krutkina M.S."/>
            <person name="Sukhacheva M.V."/>
            <person name="Gorlenko V.M."/>
        </authorList>
    </citation>
    <scope>NUCLEOTIDE SEQUENCE [LARGE SCALE GENOMIC DNA]</scope>
    <source>
        <strain evidence="5">Chok-6</strain>
    </source>
</reference>
<evidence type="ECO:0000256" key="1">
    <source>
        <dbReference type="ARBA" id="ARBA00006295"/>
    </source>
</evidence>
<proteinExistence type="inferred from homology"/>
<dbReference type="Gene3D" id="3.90.1530.30">
    <property type="match status" value="1"/>
</dbReference>
<comment type="caution">
    <text evidence="5">The sequence shown here is derived from an EMBL/GenBank/DDBJ whole genome shotgun (WGS) entry which is preliminary data.</text>
</comment>
<evidence type="ECO:0000259" key="4">
    <source>
        <dbReference type="SMART" id="SM00470"/>
    </source>
</evidence>
<dbReference type="InterPro" id="IPR041468">
    <property type="entry name" value="HTH_ParB/Spo0J"/>
</dbReference>
<feature type="region of interest" description="Disordered" evidence="3">
    <location>
        <begin position="231"/>
        <end position="334"/>
    </location>
</feature>
<dbReference type="GO" id="GO:0007059">
    <property type="term" value="P:chromosome segregation"/>
    <property type="evidence" value="ECO:0007669"/>
    <property type="project" value="UniProtKB-KW"/>
</dbReference>
<dbReference type="PANTHER" id="PTHR33375">
    <property type="entry name" value="CHROMOSOME-PARTITIONING PROTEIN PARB-RELATED"/>
    <property type="match status" value="1"/>
</dbReference>
<evidence type="ECO:0000313" key="6">
    <source>
        <dbReference type="Proteomes" id="UP000280307"/>
    </source>
</evidence>
<sequence>MPPRRSSGFFSTPARPEDDVARMREVEALLAPQRTLVQDLPAERIRPNPFQARVTFNDLEELSAAIQSLGFTSRLRVRPDPTSSGFFQLVYGERRLRAARLAGIALIPCEIAEHSDDELLEIGLAENIQRQDLNPLEEAQAFARFIEQRNYSIRRLAERIGKDKGYIENRLVLLRMPPDIQAMVAQRPDSLMAARELARLDDPALRAPLIDQILRGALATASLRTIVRQLGESNEDQPDSTPMGASNEKQPSGSIPMGASDEKQPSGSIPMGASNEKQPVGSVPMGASDEKQPSGSIPVGASDEQQSPDSIPLNESNEQQPIGSGATVPTMPDSPMPRYTAAWGIIQRDHRRINNILTRWEDFATSDPTSAAAIAPAINEFIERLERLTELLKQS</sequence>
<dbReference type="Gene3D" id="1.10.10.2830">
    <property type="match status" value="1"/>
</dbReference>
<dbReference type="SUPFAM" id="SSF109709">
    <property type="entry name" value="KorB DNA-binding domain-like"/>
    <property type="match status" value="1"/>
</dbReference>
<gene>
    <name evidence="5" type="ORF">EI684_07005</name>
</gene>
<accession>A0A426U3M1</accession>
<dbReference type="NCBIfam" id="TIGR00180">
    <property type="entry name" value="parB_part"/>
    <property type="match status" value="1"/>
</dbReference>
<dbReference type="Pfam" id="PF17762">
    <property type="entry name" value="HTH_ParB"/>
    <property type="match status" value="1"/>
</dbReference>
<dbReference type="SUPFAM" id="SSF110849">
    <property type="entry name" value="ParB/Sulfiredoxin"/>
    <property type="match status" value="1"/>
</dbReference>
<organism evidence="5 6">
    <name type="scientific">Candidatus Viridilinea halotolerans</name>
    <dbReference type="NCBI Taxonomy" id="2491704"/>
    <lineage>
        <taxon>Bacteria</taxon>
        <taxon>Bacillati</taxon>
        <taxon>Chloroflexota</taxon>
        <taxon>Chloroflexia</taxon>
        <taxon>Chloroflexales</taxon>
        <taxon>Chloroflexineae</taxon>
        <taxon>Oscillochloridaceae</taxon>
        <taxon>Candidatus Viridilinea</taxon>
    </lineage>
</organism>
<dbReference type="Proteomes" id="UP000280307">
    <property type="component" value="Unassembled WGS sequence"/>
</dbReference>
<evidence type="ECO:0000313" key="5">
    <source>
        <dbReference type="EMBL" id="RRR74467.1"/>
    </source>
</evidence>
<dbReference type="InterPro" id="IPR003115">
    <property type="entry name" value="ParB_N"/>
</dbReference>
<dbReference type="AlphaFoldDB" id="A0A426U3M1"/>
<dbReference type="GO" id="GO:0005694">
    <property type="term" value="C:chromosome"/>
    <property type="evidence" value="ECO:0007669"/>
    <property type="project" value="TreeGrafter"/>
</dbReference>